<dbReference type="Proteomes" id="UP000658320">
    <property type="component" value="Unassembled WGS sequence"/>
</dbReference>
<reference evidence="2" key="1">
    <citation type="journal article" date="2014" name="Int. J. Syst. Evol. Microbiol.">
        <title>Complete genome sequence of Corynebacterium casei LMG S-19264T (=DSM 44701T), isolated from a smear-ripened cheese.</title>
        <authorList>
            <consortium name="US DOE Joint Genome Institute (JGI-PGF)"/>
            <person name="Walter F."/>
            <person name="Albersmeier A."/>
            <person name="Kalinowski J."/>
            <person name="Ruckert C."/>
        </authorList>
    </citation>
    <scope>NUCLEOTIDE SEQUENCE</scope>
    <source>
        <strain evidence="2">JCM 4346</strain>
    </source>
</reference>
<evidence type="ECO:0000313" key="3">
    <source>
        <dbReference type="Proteomes" id="UP000658320"/>
    </source>
</evidence>
<feature type="region of interest" description="Disordered" evidence="1">
    <location>
        <begin position="41"/>
        <end position="100"/>
    </location>
</feature>
<protein>
    <submittedName>
        <fullName evidence="2">Uncharacterized protein</fullName>
    </submittedName>
</protein>
<evidence type="ECO:0000313" key="2">
    <source>
        <dbReference type="EMBL" id="GGR08736.1"/>
    </source>
</evidence>
<dbReference type="AlphaFoldDB" id="A0A918C8C8"/>
<reference evidence="2" key="2">
    <citation type="submission" date="2020-09" db="EMBL/GenBank/DDBJ databases">
        <authorList>
            <person name="Sun Q."/>
            <person name="Ohkuma M."/>
        </authorList>
    </citation>
    <scope>NUCLEOTIDE SEQUENCE</scope>
    <source>
        <strain evidence="2">JCM 4346</strain>
    </source>
</reference>
<sequence length="100" mass="9983">MAMGGAPQCFPVQGCDYGGPDEAVGGQTVEVAIAARGQSGQEVIDEHGPPFRPGYAPEETDVGTREGCGGVALADEPAARARGTSGSMSTGPALGQRPLP</sequence>
<keyword evidence="3" id="KW-1185">Reference proteome</keyword>
<dbReference type="EMBL" id="BMSX01000005">
    <property type="protein sequence ID" value="GGR08736.1"/>
    <property type="molecule type" value="Genomic_DNA"/>
</dbReference>
<comment type="caution">
    <text evidence="2">The sequence shown here is derived from an EMBL/GenBank/DDBJ whole genome shotgun (WGS) entry which is preliminary data.</text>
</comment>
<proteinExistence type="predicted"/>
<evidence type="ECO:0000256" key="1">
    <source>
        <dbReference type="SAM" id="MobiDB-lite"/>
    </source>
</evidence>
<organism evidence="2 3">
    <name type="scientific">Streptomyces aurantiogriseus</name>
    <dbReference type="NCBI Taxonomy" id="66870"/>
    <lineage>
        <taxon>Bacteria</taxon>
        <taxon>Bacillati</taxon>
        <taxon>Actinomycetota</taxon>
        <taxon>Actinomycetes</taxon>
        <taxon>Kitasatosporales</taxon>
        <taxon>Streptomycetaceae</taxon>
        <taxon>Streptomyces</taxon>
    </lineage>
</organism>
<accession>A0A918C8C8</accession>
<name>A0A918C8C8_9ACTN</name>
<gene>
    <name evidence="2" type="ORF">GCM10010251_25470</name>
</gene>